<sequence>MNSIYNFQFSEVENHQSQVLESFLNTVYSEESNDVEEYASMVIARQQTQSVLQMNELGKDEQIESDIFQVLESKLCCFIEKLYYSNKYDFHNLSLKALREDSLYLTLSGNENISINMFVDEEDFESERDFNEEEIFLSYSKNGKDYITCDSISNIFLIIEEL</sequence>
<dbReference type="AlphaFoldDB" id="A0AA90VFG0"/>
<reference evidence="2" key="1">
    <citation type="submission" date="2019-09" db="EMBL/GenBank/DDBJ databases">
        <title>Distinct polysaccharide growth profiles of human intestinal Prevotella copri isolates.</title>
        <authorList>
            <person name="Fehlner-Peach H."/>
            <person name="Magnabosco C."/>
            <person name="Raghavan V."/>
            <person name="Scher J.U."/>
            <person name="Tett A."/>
            <person name="Cox L.M."/>
            <person name="Gottsegen C."/>
            <person name="Watters A."/>
            <person name="Wiltshire- Gordon J.D."/>
            <person name="Segata N."/>
            <person name="Bonneau R."/>
            <person name="Littman D.R."/>
        </authorList>
    </citation>
    <scope>NUCLEOTIDE SEQUENCE [LARGE SCALE GENOMIC DNA]</scope>
    <source>
        <strain evidence="2">iA624</strain>
    </source>
</reference>
<comment type="caution">
    <text evidence="1">The sequence shown here is derived from an EMBL/GenBank/DDBJ whole genome shotgun (WGS) entry which is preliminary data.</text>
</comment>
<accession>A0AA90VFG0</accession>
<evidence type="ECO:0000313" key="1">
    <source>
        <dbReference type="EMBL" id="MQO09180.1"/>
    </source>
</evidence>
<protein>
    <submittedName>
        <fullName evidence="1">Uncharacterized protein</fullName>
    </submittedName>
</protein>
<gene>
    <name evidence="1" type="ORF">F7D57_05460</name>
</gene>
<name>A0AA90VFG0_9BACT</name>
<evidence type="ECO:0000313" key="2">
    <source>
        <dbReference type="Proteomes" id="UP000405805"/>
    </source>
</evidence>
<organism evidence="1 2">
    <name type="scientific">Segatella copri</name>
    <dbReference type="NCBI Taxonomy" id="165179"/>
    <lineage>
        <taxon>Bacteria</taxon>
        <taxon>Pseudomonadati</taxon>
        <taxon>Bacteroidota</taxon>
        <taxon>Bacteroidia</taxon>
        <taxon>Bacteroidales</taxon>
        <taxon>Prevotellaceae</taxon>
        <taxon>Segatella</taxon>
    </lineage>
</organism>
<dbReference type="Proteomes" id="UP000405805">
    <property type="component" value="Unassembled WGS sequence"/>
</dbReference>
<dbReference type="RefSeq" id="WP_153096677.1">
    <property type="nucleotide sequence ID" value="NZ_VZBP01000064.1"/>
</dbReference>
<proteinExistence type="predicted"/>
<dbReference type="EMBL" id="VZBP01000064">
    <property type="protein sequence ID" value="MQO09180.1"/>
    <property type="molecule type" value="Genomic_DNA"/>
</dbReference>